<dbReference type="RefSeq" id="WP_072325856.1">
    <property type="nucleotide sequence ID" value="NZ_FPJW01000005.1"/>
</dbReference>
<dbReference type="Pfam" id="PF06041">
    <property type="entry name" value="DUF924"/>
    <property type="match status" value="1"/>
</dbReference>
<dbReference type="Gene3D" id="1.25.40.10">
    <property type="entry name" value="Tetratricopeptide repeat domain"/>
    <property type="match status" value="1"/>
</dbReference>
<name>A0A1K1X0L0_9GAMM</name>
<protein>
    <submittedName>
        <fullName evidence="1">Uncharacterized conserved protein, DUF924 family</fullName>
    </submittedName>
</protein>
<dbReference type="STRING" id="1122209.SAMN02745752_01618"/>
<evidence type="ECO:0000313" key="2">
    <source>
        <dbReference type="Proteomes" id="UP000182350"/>
    </source>
</evidence>
<organism evidence="1 2">
    <name type="scientific">Marinospirillum alkaliphilum DSM 21637</name>
    <dbReference type="NCBI Taxonomy" id="1122209"/>
    <lineage>
        <taxon>Bacteria</taxon>
        <taxon>Pseudomonadati</taxon>
        <taxon>Pseudomonadota</taxon>
        <taxon>Gammaproteobacteria</taxon>
        <taxon>Oceanospirillales</taxon>
        <taxon>Oceanospirillaceae</taxon>
        <taxon>Marinospirillum</taxon>
    </lineage>
</organism>
<dbReference type="Proteomes" id="UP000182350">
    <property type="component" value="Unassembled WGS sequence"/>
</dbReference>
<keyword evidence="2" id="KW-1185">Reference proteome</keyword>
<dbReference type="InterPro" id="IPR010323">
    <property type="entry name" value="DUF924"/>
</dbReference>
<dbReference type="Gene3D" id="1.20.58.320">
    <property type="entry name" value="TPR-like"/>
    <property type="match status" value="1"/>
</dbReference>
<evidence type="ECO:0000313" key="1">
    <source>
        <dbReference type="EMBL" id="SFX42708.1"/>
    </source>
</evidence>
<accession>A0A1K1X0L0</accession>
<dbReference type="EMBL" id="FPJW01000005">
    <property type="protein sequence ID" value="SFX42708.1"/>
    <property type="molecule type" value="Genomic_DNA"/>
</dbReference>
<dbReference type="AlphaFoldDB" id="A0A1K1X0L0"/>
<dbReference type="SUPFAM" id="SSF48452">
    <property type="entry name" value="TPR-like"/>
    <property type="match status" value="1"/>
</dbReference>
<sequence length="181" mass="21015">MSWQAETVLNFWFEELQPADWFVKSEAMDQALRDRFSELHQAAAACELFDWRTTPRGCLAEILVLDQFSRNMFRDTPAAFASDALALALAQQAVQQGMDQELSVTERAFLYMPYMHSESRLIHRQAVKLFSQPGLENNLDFEIRHKHIIDRFGRYPHRNVILGRTSTTEELEFLQQPGSSF</sequence>
<gene>
    <name evidence="1" type="ORF">SAMN02745752_01618</name>
</gene>
<reference evidence="1 2" key="1">
    <citation type="submission" date="2016-11" db="EMBL/GenBank/DDBJ databases">
        <authorList>
            <person name="Jaros S."/>
            <person name="Januszkiewicz K."/>
            <person name="Wedrychowicz H."/>
        </authorList>
    </citation>
    <scope>NUCLEOTIDE SEQUENCE [LARGE SCALE GENOMIC DNA]</scope>
    <source>
        <strain evidence="1 2">DSM 21637</strain>
    </source>
</reference>
<proteinExistence type="predicted"/>
<dbReference type="OrthoDB" id="7593450at2"/>
<dbReference type="InterPro" id="IPR011990">
    <property type="entry name" value="TPR-like_helical_dom_sf"/>
</dbReference>